<protein>
    <recommendedName>
        <fullName evidence="4">Zinc ribbon domain-containing protein</fullName>
    </recommendedName>
</protein>
<keyword evidence="3" id="KW-1185">Reference proteome</keyword>
<evidence type="ECO:0000256" key="1">
    <source>
        <dbReference type="SAM" id="Phobius"/>
    </source>
</evidence>
<gene>
    <name evidence="2" type="ORF">V2H45_05645</name>
</gene>
<evidence type="ECO:0008006" key="4">
    <source>
        <dbReference type="Google" id="ProtNLM"/>
    </source>
</evidence>
<feature type="transmembrane region" description="Helical" evidence="1">
    <location>
        <begin position="152"/>
        <end position="177"/>
    </location>
</feature>
<feature type="transmembrane region" description="Helical" evidence="1">
    <location>
        <begin position="69"/>
        <end position="91"/>
    </location>
</feature>
<comment type="caution">
    <text evidence="2">The sequence shown here is derived from an EMBL/GenBank/DDBJ whole genome shotgun (WGS) entry which is preliminary data.</text>
</comment>
<sequence length="191" mass="22059">MNQEPRPRRSSSPSSPRTEVDPFKLGFMVFISIYGFIGLINYESLWFLHNFDLIIHEAGHAIFRIFGEFIQFLGGTLMQLLVPIGIAVYFFFNQQNFEGGITLFWIAVNLLDISRYMKDARSQELPLLGGELVTHDWWYLFSKMNLLAHDKAIGGFVHFLGFLIYGLAVFVGFYHAWHSPRPQPPEPPEEQ</sequence>
<dbReference type="AlphaFoldDB" id="A0AAW9PR46"/>
<dbReference type="RefSeq" id="WP_330482652.1">
    <property type="nucleotide sequence ID" value="NZ_JAZBJZ010000014.1"/>
</dbReference>
<proteinExistence type="predicted"/>
<accession>A0AAW9PR46</accession>
<evidence type="ECO:0000313" key="2">
    <source>
        <dbReference type="EMBL" id="MEE3716225.1"/>
    </source>
</evidence>
<keyword evidence="1" id="KW-0812">Transmembrane</keyword>
<name>A0AAW9PR46_9CYAN</name>
<dbReference type="Proteomes" id="UP001333818">
    <property type="component" value="Unassembled WGS sequence"/>
</dbReference>
<feature type="transmembrane region" description="Helical" evidence="1">
    <location>
        <begin position="25"/>
        <end position="48"/>
    </location>
</feature>
<keyword evidence="1" id="KW-1133">Transmembrane helix</keyword>
<dbReference type="EMBL" id="JAZBJZ010000014">
    <property type="protein sequence ID" value="MEE3716225.1"/>
    <property type="molecule type" value="Genomic_DNA"/>
</dbReference>
<evidence type="ECO:0000313" key="3">
    <source>
        <dbReference type="Proteomes" id="UP001333818"/>
    </source>
</evidence>
<reference evidence="2" key="1">
    <citation type="submission" date="2024-01" db="EMBL/GenBank/DDBJ databases">
        <title>Bank of Algae and Cyanobacteria of the Azores (BACA) strain genomes.</title>
        <authorList>
            <person name="Luz R."/>
            <person name="Cordeiro R."/>
            <person name="Fonseca A."/>
            <person name="Goncalves V."/>
        </authorList>
    </citation>
    <scope>NUCLEOTIDE SEQUENCE</scope>
    <source>
        <strain evidence="2">BACA0141</strain>
    </source>
</reference>
<organism evidence="2 3">
    <name type="scientific">Tumidithrix elongata BACA0141</name>
    <dbReference type="NCBI Taxonomy" id="2716417"/>
    <lineage>
        <taxon>Bacteria</taxon>
        <taxon>Bacillati</taxon>
        <taxon>Cyanobacteriota</taxon>
        <taxon>Cyanophyceae</taxon>
        <taxon>Pseudanabaenales</taxon>
        <taxon>Pseudanabaenaceae</taxon>
        <taxon>Tumidithrix</taxon>
        <taxon>Tumidithrix elongata</taxon>
    </lineage>
</organism>
<keyword evidence="1" id="KW-0472">Membrane</keyword>